<name>A0ABN1JXG8_9BURK</name>
<evidence type="ECO:0000313" key="3">
    <source>
        <dbReference type="Proteomes" id="UP001500279"/>
    </source>
</evidence>
<reference evidence="2 3" key="1">
    <citation type="journal article" date="2019" name="Int. J. Syst. Evol. Microbiol.">
        <title>The Global Catalogue of Microorganisms (GCM) 10K type strain sequencing project: providing services to taxonomists for standard genome sequencing and annotation.</title>
        <authorList>
            <consortium name="The Broad Institute Genomics Platform"/>
            <consortium name="The Broad Institute Genome Sequencing Center for Infectious Disease"/>
            <person name="Wu L."/>
            <person name="Ma J."/>
        </authorList>
    </citation>
    <scope>NUCLEOTIDE SEQUENCE [LARGE SCALE GENOMIC DNA]</scope>
    <source>
        <strain evidence="2 3">JCM 15503</strain>
    </source>
</reference>
<evidence type="ECO:0000256" key="1">
    <source>
        <dbReference type="SAM" id="MobiDB-lite"/>
    </source>
</evidence>
<dbReference type="EMBL" id="BAAAEW010000008">
    <property type="protein sequence ID" value="GAA0748419.1"/>
    <property type="molecule type" value="Genomic_DNA"/>
</dbReference>
<dbReference type="SMART" id="SM01234">
    <property type="entry name" value="Haemolytic"/>
    <property type="match status" value="1"/>
</dbReference>
<proteinExistence type="predicted"/>
<evidence type="ECO:0008006" key="4">
    <source>
        <dbReference type="Google" id="ProtNLM"/>
    </source>
</evidence>
<accession>A0ABN1JXG8</accession>
<dbReference type="NCBIfam" id="TIGR00278">
    <property type="entry name" value="membrane protein insertion efficiency factor YidD"/>
    <property type="match status" value="1"/>
</dbReference>
<evidence type="ECO:0000313" key="2">
    <source>
        <dbReference type="EMBL" id="GAA0748419.1"/>
    </source>
</evidence>
<feature type="region of interest" description="Disordered" evidence="1">
    <location>
        <begin position="124"/>
        <end position="157"/>
    </location>
</feature>
<gene>
    <name evidence="2" type="ORF">GCM10009107_17890</name>
</gene>
<dbReference type="Proteomes" id="UP001500279">
    <property type="component" value="Unassembled WGS sequence"/>
</dbReference>
<protein>
    <recommendedName>
        <fullName evidence="4">Membrane protein insertion efficiency factor YidD</fullName>
    </recommendedName>
</protein>
<organism evidence="2 3">
    <name type="scientific">Ideonella azotifigens</name>
    <dbReference type="NCBI Taxonomy" id="513160"/>
    <lineage>
        <taxon>Bacteria</taxon>
        <taxon>Pseudomonadati</taxon>
        <taxon>Pseudomonadota</taxon>
        <taxon>Betaproteobacteria</taxon>
        <taxon>Burkholderiales</taxon>
        <taxon>Sphaerotilaceae</taxon>
        <taxon>Ideonella</taxon>
    </lineage>
</organism>
<comment type="caution">
    <text evidence="2">The sequence shown here is derived from an EMBL/GenBank/DDBJ whole genome shotgun (WGS) entry which is preliminary data.</text>
</comment>
<sequence length="157" mass="17371">MQSWPRLAALAAIRGYQRFISPHKGFACAWRVHTGGASCSALGLRVIRRHGLWRGLQLLRERTYRCGVAHRRCGHARGPGISALVAQRGSCDGCDVGDVGDCPLDFGDCCDLGDCCDGCGDCDRSKRRDKRKRRDADQHIPPSRRAAATMRRHPDSR</sequence>
<dbReference type="Pfam" id="PF01809">
    <property type="entry name" value="YidD"/>
    <property type="match status" value="1"/>
</dbReference>
<dbReference type="InterPro" id="IPR002696">
    <property type="entry name" value="Membr_insert_effic_factor_YidD"/>
</dbReference>
<keyword evidence="3" id="KW-1185">Reference proteome</keyword>
<dbReference type="RefSeq" id="WP_231011323.1">
    <property type="nucleotide sequence ID" value="NZ_BAAAEW010000008.1"/>
</dbReference>